<gene>
    <name evidence="2" type="ORF">CCUS01_00932</name>
</gene>
<proteinExistence type="predicted"/>
<feature type="compositionally biased region" description="Basic and acidic residues" evidence="1">
    <location>
        <begin position="121"/>
        <end position="139"/>
    </location>
</feature>
<name>A0AAI9V537_9PEZI</name>
<sequence>MYLYGILSQDPDKAVNTDFTNVEAKCCSNRTSCRLIAIRKNETALLMLSLTAARTPMVRLLLYLSNDIELEAWPLELTEPDCTTVRDGRKALAKDTQRLHVLNQHYRRLYSGSFLGGTLDESREPSLRVRSDEASHLENPRASPLNLKPPPPDASASSPLTDCTSPEPATHIEHLHISTESTEITGGNTPPNPIRLGRQQRLPHCQNSESYRGPVGSDVLITGDWGRTGEWKKAVQRSVMELDGVAPMGDKAMASVLERPPSPVIQWAIHDQNGMKHCQARQPMQPSPKAQAFVYCTAHIAYDSTTQNLQSVSCDLVYPPMSPMAPVLIQSPDTRGGSLAHPFTQLATKWSLAMPYPLKAATAEASQLAFRRMTSLRLNEGDNEGDHDVQTA</sequence>
<evidence type="ECO:0000313" key="2">
    <source>
        <dbReference type="EMBL" id="KAK1470815.1"/>
    </source>
</evidence>
<evidence type="ECO:0000313" key="3">
    <source>
        <dbReference type="Proteomes" id="UP001239213"/>
    </source>
</evidence>
<reference evidence="2" key="1">
    <citation type="submission" date="2016-11" db="EMBL/GenBank/DDBJ databases">
        <title>The genome sequence of Colletotrichum cuscutae.</title>
        <authorList>
            <person name="Baroncelli R."/>
        </authorList>
    </citation>
    <scope>NUCLEOTIDE SEQUENCE</scope>
    <source>
        <strain evidence="2">IMI 304802</strain>
    </source>
</reference>
<dbReference type="Proteomes" id="UP001239213">
    <property type="component" value="Unassembled WGS sequence"/>
</dbReference>
<dbReference type="AlphaFoldDB" id="A0AAI9V537"/>
<feature type="region of interest" description="Disordered" evidence="1">
    <location>
        <begin position="121"/>
        <end position="167"/>
    </location>
</feature>
<keyword evidence="3" id="KW-1185">Reference proteome</keyword>
<accession>A0AAI9V537</accession>
<protein>
    <submittedName>
        <fullName evidence="2">Uncharacterized protein</fullName>
    </submittedName>
</protein>
<organism evidence="2 3">
    <name type="scientific">Colletotrichum cuscutae</name>
    <dbReference type="NCBI Taxonomy" id="1209917"/>
    <lineage>
        <taxon>Eukaryota</taxon>
        <taxon>Fungi</taxon>
        <taxon>Dikarya</taxon>
        <taxon>Ascomycota</taxon>
        <taxon>Pezizomycotina</taxon>
        <taxon>Sordariomycetes</taxon>
        <taxon>Hypocreomycetidae</taxon>
        <taxon>Glomerellales</taxon>
        <taxon>Glomerellaceae</taxon>
        <taxon>Colletotrichum</taxon>
        <taxon>Colletotrichum acutatum species complex</taxon>
    </lineage>
</organism>
<evidence type="ECO:0000256" key="1">
    <source>
        <dbReference type="SAM" id="MobiDB-lite"/>
    </source>
</evidence>
<dbReference type="EMBL" id="MPDP01000223">
    <property type="protein sequence ID" value="KAK1470815.1"/>
    <property type="molecule type" value="Genomic_DNA"/>
</dbReference>
<comment type="caution">
    <text evidence="2">The sequence shown here is derived from an EMBL/GenBank/DDBJ whole genome shotgun (WGS) entry which is preliminary data.</text>
</comment>